<dbReference type="Proteomes" id="UP001549320">
    <property type="component" value="Unassembled WGS sequence"/>
</dbReference>
<dbReference type="InterPro" id="IPR021249">
    <property type="entry name" value="DUF2788"/>
</dbReference>
<organism evidence="2 3">
    <name type="scientific">Ottowia thiooxydans</name>
    <dbReference type="NCBI Taxonomy" id="219182"/>
    <lineage>
        <taxon>Bacteria</taxon>
        <taxon>Pseudomonadati</taxon>
        <taxon>Pseudomonadota</taxon>
        <taxon>Betaproteobacteria</taxon>
        <taxon>Burkholderiales</taxon>
        <taxon>Comamonadaceae</taxon>
        <taxon>Ottowia</taxon>
    </lineage>
</organism>
<sequence>MFGFNEEQIAWFGLTVGVGAFMLYMVFIVAQLAWESKAGKFGTFVIFLGLAFGMLGFVAKLILEWFMTR</sequence>
<feature type="transmembrane region" description="Helical" evidence="1">
    <location>
        <begin position="41"/>
        <end position="63"/>
    </location>
</feature>
<keyword evidence="1" id="KW-0812">Transmembrane</keyword>
<accession>A0ABV2Q8G7</accession>
<evidence type="ECO:0008006" key="4">
    <source>
        <dbReference type="Google" id="ProtNLM"/>
    </source>
</evidence>
<keyword evidence="3" id="KW-1185">Reference proteome</keyword>
<evidence type="ECO:0000313" key="3">
    <source>
        <dbReference type="Proteomes" id="UP001549320"/>
    </source>
</evidence>
<dbReference type="EMBL" id="JBEPSH010000004">
    <property type="protein sequence ID" value="MET4577321.1"/>
    <property type="molecule type" value="Genomic_DNA"/>
</dbReference>
<evidence type="ECO:0000313" key="2">
    <source>
        <dbReference type="EMBL" id="MET4577321.1"/>
    </source>
</evidence>
<feature type="transmembrane region" description="Helical" evidence="1">
    <location>
        <begin position="12"/>
        <end position="34"/>
    </location>
</feature>
<gene>
    <name evidence="2" type="ORF">ABIE13_002432</name>
</gene>
<reference evidence="2 3" key="1">
    <citation type="submission" date="2024-06" db="EMBL/GenBank/DDBJ databases">
        <title>Sorghum-associated microbial communities from plants grown in Nebraska, USA.</title>
        <authorList>
            <person name="Schachtman D."/>
        </authorList>
    </citation>
    <scope>NUCLEOTIDE SEQUENCE [LARGE SCALE GENOMIC DNA]</scope>
    <source>
        <strain evidence="2 3">2709</strain>
    </source>
</reference>
<keyword evidence="1" id="KW-0472">Membrane</keyword>
<proteinExistence type="predicted"/>
<name>A0ABV2Q8G7_9BURK</name>
<keyword evidence="1" id="KW-1133">Transmembrane helix</keyword>
<dbReference type="Pfam" id="PF10981">
    <property type="entry name" value="DUF2788"/>
    <property type="match status" value="1"/>
</dbReference>
<protein>
    <recommendedName>
        <fullName evidence="4">DUF2788 domain-containing protein</fullName>
    </recommendedName>
</protein>
<dbReference type="RefSeq" id="WP_354443586.1">
    <property type="nucleotide sequence ID" value="NZ_JBEPSH010000004.1"/>
</dbReference>
<comment type="caution">
    <text evidence="2">The sequence shown here is derived from an EMBL/GenBank/DDBJ whole genome shotgun (WGS) entry which is preliminary data.</text>
</comment>
<evidence type="ECO:0000256" key="1">
    <source>
        <dbReference type="SAM" id="Phobius"/>
    </source>
</evidence>